<feature type="region of interest" description="Disordered" evidence="1">
    <location>
        <begin position="22"/>
        <end position="43"/>
    </location>
</feature>
<evidence type="ECO:0000256" key="1">
    <source>
        <dbReference type="SAM" id="MobiDB-lite"/>
    </source>
</evidence>
<protein>
    <submittedName>
        <fullName evidence="2">Type VI secretion protein</fullName>
    </submittedName>
</protein>
<feature type="compositionally biased region" description="Basic and acidic residues" evidence="1">
    <location>
        <begin position="25"/>
        <end position="43"/>
    </location>
</feature>
<proteinExistence type="predicted"/>
<comment type="caution">
    <text evidence="2">The sequence shown here is derived from an EMBL/GenBank/DDBJ whole genome shotgun (WGS) entry which is preliminary data.</text>
</comment>
<name>A0ABR7RVV3_AQUAC</name>
<keyword evidence="3" id="KW-1185">Reference proteome</keyword>
<dbReference type="Proteomes" id="UP000744555">
    <property type="component" value="Unassembled WGS sequence"/>
</dbReference>
<evidence type="ECO:0000313" key="3">
    <source>
        <dbReference type="Proteomes" id="UP000744555"/>
    </source>
</evidence>
<reference evidence="2 3" key="1">
    <citation type="submission" date="2016-06" db="EMBL/GenBank/DDBJ databases">
        <authorList>
            <person name="Ramos C."/>
            <person name="Pintado A."/>
            <person name="Crespo-Gomez J.I."/>
        </authorList>
    </citation>
    <scope>NUCLEOTIDE SEQUENCE [LARGE SCALE GENOMIC DNA]</scope>
    <source>
        <strain evidence="2 3">AVO110</strain>
    </source>
</reference>
<evidence type="ECO:0000313" key="2">
    <source>
        <dbReference type="EMBL" id="MBC9248655.1"/>
    </source>
</evidence>
<dbReference type="EMBL" id="LZEU01000001">
    <property type="protein sequence ID" value="MBC9248655.1"/>
    <property type="molecule type" value="Genomic_DNA"/>
</dbReference>
<sequence>MSHLVTLGLLAVLLGLAGCSGNYKSSDDDYRPLGDPQAEQRAK</sequence>
<gene>
    <name evidence="2" type="ORF">A9179_00055</name>
</gene>
<accession>A0ABR7RVV3</accession>
<organism evidence="2 3">
    <name type="scientific">Aquipseudomonas alcaligenes</name>
    <name type="common">Pseudomonas alcaligenes</name>
    <dbReference type="NCBI Taxonomy" id="43263"/>
    <lineage>
        <taxon>Bacteria</taxon>
        <taxon>Pseudomonadati</taxon>
        <taxon>Pseudomonadota</taxon>
        <taxon>Gammaproteobacteria</taxon>
        <taxon>Pseudomonadales</taxon>
        <taxon>Pseudomonadaceae</taxon>
        <taxon>Aquipseudomonas</taxon>
    </lineage>
</organism>
<dbReference type="RefSeq" id="WP_187803831.1">
    <property type="nucleotide sequence ID" value="NZ_LZEU01000001.1"/>
</dbReference>